<gene>
    <name evidence="1" type="ordered locus">Mmcs_3809</name>
</gene>
<proteinExistence type="predicted"/>
<name>A0A5Q5BNA8_MYCSS</name>
<sequence>MRCPLCSRLTWLDRLPSTRSVPAHCNPHALLRLETHTLRRTIEHHRDQRPEAAARRAFIAQCRAQHLADHDQGGADDAVAGGD</sequence>
<evidence type="ECO:0000313" key="1">
    <source>
        <dbReference type="EMBL" id="ABG09915.1"/>
    </source>
</evidence>
<accession>A0A5Q5BNA8</accession>
<dbReference type="AlphaFoldDB" id="A0A5Q5BNA8"/>
<protein>
    <submittedName>
        <fullName evidence="1">Uncharacterized protein</fullName>
    </submittedName>
</protein>
<dbReference type="KEGG" id="mmc:Mmcs_3809"/>
<dbReference type="EMBL" id="CP000384">
    <property type="protein sequence ID" value="ABG09915.1"/>
    <property type="molecule type" value="Genomic_DNA"/>
</dbReference>
<organism evidence="1">
    <name type="scientific">Mycobacterium sp. (strain MCS)</name>
    <dbReference type="NCBI Taxonomy" id="164756"/>
    <lineage>
        <taxon>Bacteria</taxon>
        <taxon>Bacillati</taxon>
        <taxon>Actinomycetota</taxon>
        <taxon>Actinomycetes</taxon>
        <taxon>Mycobacteriales</taxon>
        <taxon>Mycobacteriaceae</taxon>
        <taxon>Mycobacterium</taxon>
    </lineage>
</organism>
<reference evidence="1" key="1">
    <citation type="submission" date="2006-06" db="EMBL/GenBank/DDBJ databases">
        <title>Complete sequence of chromosome of Mycobacterium sp. MCS.</title>
        <authorList>
            <consortium name="US DOE Joint Genome Institute"/>
            <person name="Copeland A."/>
            <person name="Lucas S."/>
            <person name="Lapidus A."/>
            <person name="Barry K."/>
            <person name="Detter J.C."/>
            <person name="Glavina del Rio T."/>
            <person name="Hammon N."/>
            <person name="Israni S."/>
            <person name="Dalin E."/>
            <person name="Tice H."/>
            <person name="Pitluck S."/>
            <person name="Martinez M."/>
            <person name="Schmutz J."/>
            <person name="Larimer F."/>
            <person name="Land M."/>
            <person name="Hauser L."/>
            <person name="Kyrpides N."/>
            <person name="Kim E."/>
            <person name="Miller C.D."/>
            <person name="Hughes J.E."/>
            <person name="Anderson A.J."/>
            <person name="Sims R.C."/>
            <person name="Richardson P."/>
        </authorList>
    </citation>
    <scope>NUCLEOTIDE SEQUENCE [LARGE SCALE GENOMIC DNA]</scope>
    <source>
        <strain evidence="1">MCS</strain>
    </source>
</reference>